<comment type="caution">
    <text evidence="10">The sequence shown here is derived from an EMBL/GenBank/DDBJ whole genome shotgun (WGS) entry which is preliminary data.</text>
</comment>
<dbReference type="InterPro" id="IPR035906">
    <property type="entry name" value="MetI-like_sf"/>
</dbReference>
<reference evidence="10 11" key="1">
    <citation type="journal article" date="2016" name="Syst. Appl. Microbiol.">
        <title>Pararhizobium polonicum sp. nov. isolated from tumors on stone fruit rootstocks.</title>
        <authorList>
            <person name="Pulawska J."/>
            <person name="Kuzmanovic N."/>
            <person name="Willems A."/>
            <person name="Pothier J.F."/>
        </authorList>
    </citation>
    <scope>NUCLEOTIDE SEQUENCE [LARGE SCALE GENOMIC DNA]</scope>
    <source>
        <strain evidence="10 11">F5.1</strain>
    </source>
</reference>
<dbReference type="GO" id="GO:0005886">
    <property type="term" value="C:plasma membrane"/>
    <property type="evidence" value="ECO:0007669"/>
    <property type="project" value="UniProtKB-SubCell"/>
</dbReference>
<feature type="transmembrane region" description="Helical" evidence="8">
    <location>
        <begin position="472"/>
        <end position="497"/>
    </location>
</feature>
<keyword evidence="7 8" id="KW-0472">Membrane</keyword>
<dbReference type="PANTHER" id="PTHR43357">
    <property type="entry name" value="INNER MEMBRANE ABC TRANSPORTER PERMEASE PROTEIN YDCV"/>
    <property type="match status" value="1"/>
</dbReference>
<keyword evidence="11" id="KW-1185">Reference proteome</keyword>
<evidence type="ECO:0000256" key="4">
    <source>
        <dbReference type="ARBA" id="ARBA00022519"/>
    </source>
</evidence>
<feature type="transmembrane region" description="Helical" evidence="8">
    <location>
        <begin position="239"/>
        <end position="258"/>
    </location>
</feature>
<evidence type="ECO:0000256" key="2">
    <source>
        <dbReference type="ARBA" id="ARBA00022448"/>
    </source>
</evidence>
<keyword evidence="2 8" id="KW-0813">Transport</keyword>
<sequence>MFLLTSLLIFAPLIYLLIGSFSSEVIGHPDAHPTLDNWITVYTSPLYITAFLNTISLSAVTSVVSLVVGGAMAWVVARTNAPGKDTLALLIVIPLMLSNTITTLSWIALAAPNAGFINAAARALFGVNTIFNIYSFGGIALVLVTHYASFAFVAMYAALRSIDGSLEEASAMAGAGTYQTAWRMTLPLVWPTIISSTLIIFVLAAENFSVPTLLGAPFNFQTLPARIFYDMTVEPSKPTLAAAAGTMLLWIALLGTFWQRKTIARAKNYVTITGKGSRPRIAELGRTGKAVCSGGLVLFVLIAVVIPYCALVLGSFLSFLTPRLTMKLLTLDNYLRLFTPDTFVATRNSLLYSVFGGLFMTLFYVFLAYCIKRSHGTSGRLMEYAVIVPTAIPGLVLGLGILWTFVGLPLPIYGTAAILIIAYLSRNVGYGVRQSRVALVQVSDELTEAAQMNGATAMRAFRDVTVPILQPVLLALWTMLFMNVFTELGLTILLYNYKTVTLPIALWNDMASGHQTRAFAIAVLQAVIIFTIIFAANWRWGILKNTLDK</sequence>
<gene>
    <name evidence="10" type="ORF">ADU59_21565</name>
</gene>
<proteinExistence type="inferred from homology"/>
<keyword evidence="5 8" id="KW-0812">Transmembrane</keyword>
<feature type="domain" description="ABC transmembrane type-1" evidence="9">
    <location>
        <begin position="51"/>
        <end position="259"/>
    </location>
</feature>
<comment type="subcellular location">
    <subcellularLocation>
        <location evidence="1">Cell inner membrane</location>
        <topology evidence="1">Multi-pass membrane protein</topology>
    </subcellularLocation>
    <subcellularLocation>
        <location evidence="8">Cell membrane</location>
        <topology evidence="8">Multi-pass membrane protein</topology>
    </subcellularLocation>
</comment>
<evidence type="ECO:0000313" key="11">
    <source>
        <dbReference type="Proteomes" id="UP000093111"/>
    </source>
</evidence>
<dbReference type="EMBL" id="LGLV01000014">
    <property type="protein sequence ID" value="OBZ93445.1"/>
    <property type="molecule type" value="Genomic_DNA"/>
</dbReference>
<dbReference type="InterPro" id="IPR000515">
    <property type="entry name" value="MetI-like"/>
</dbReference>
<dbReference type="SUPFAM" id="SSF161098">
    <property type="entry name" value="MetI-like"/>
    <property type="match status" value="2"/>
</dbReference>
<evidence type="ECO:0000256" key="7">
    <source>
        <dbReference type="ARBA" id="ARBA00023136"/>
    </source>
</evidence>
<evidence type="ECO:0000256" key="3">
    <source>
        <dbReference type="ARBA" id="ARBA00022475"/>
    </source>
</evidence>
<dbReference type="Proteomes" id="UP000093111">
    <property type="component" value="Unassembled WGS sequence"/>
</dbReference>
<keyword evidence="4" id="KW-0997">Cell inner membrane</keyword>
<dbReference type="Pfam" id="PF00528">
    <property type="entry name" value="BPD_transp_1"/>
    <property type="match status" value="2"/>
</dbReference>
<feature type="transmembrane region" description="Helical" evidence="8">
    <location>
        <begin position="350"/>
        <end position="371"/>
    </location>
</feature>
<dbReference type="PANTHER" id="PTHR43357:SF3">
    <property type="entry name" value="FE(3+)-TRANSPORT SYSTEM PERMEASE PROTEIN FBPB 2"/>
    <property type="match status" value="1"/>
</dbReference>
<evidence type="ECO:0000256" key="8">
    <source>
        <dbReference type="RuleBase" id="RU363032"/>
    </source>
</evidence>
<feature type="transmembrane region" description="Helical" evidence="8">
    <location>
        <begin position="131"/>
        <end position="159"/>
    </location>
</feature>
<organism evidence="10 11">
    <name type="scientific">Pararhizobium polonicum</name>
    <dbReference type="NCBI Taxonomy" id="1612624"/>
    <lineage>
        <taxon>Bacteria</taxon>
        <taxon>Pseudomonadati</taxon>
        <taxon>Pseudomonadota</taxon>
        <taxon>Alphaproteobacteria</taxon>
        <taxon>Hyphomicrobiales</taxon>
        <taxon>Rhizobiaceae</taxon>
        <taxon>Rhizobium/Agrobacterium group</taxon>
        <taxon>Pararhizobium</taxon>
    </lineage>
</organism>
<feature type="transmembrane region" description="Helical" evidence="8">
    <location>
        <begin position="180"/>
        <end position="205"/>
    </location>
</feature>
<evidence type="ECO:0000256" key="1">
    <source>
        <dbReference type="ARBA" id="ARBA00004429"/>
    </source>
</evidence>
<dbReference type="CDD" id="cd06261">
    <property type="entry name" value="TM_PBP2"/>
    <property type="match status" value="2"/>
</dbReference>
<feature type="transmembrane region" description="Helical" evidence="8">
    <location>
        <begin position="412"/>
        <end position="429"/>
    </location>
</feature>
<dbReference type="Gene3D" id="1.10.3720.10">
    <property type="entry name" value="MetI-like"/>
    <property type="match status" value="2"/>
</dbReference>
<evidence type="ECO:0000259" key="9">
    <source>
        <dbReference type="PROSITE" id="PS50928"/>
    </source>
</evidence>
<name>A0A1C7NWP5_9HYPH</name>
<evidence type="ECO:0000313" key="10">
    <source>
        <dbReference type="EMBL" id="OBZ93445.1"/>
    </source>
</evidence>
<keyword evidence="3" id="KW-1003">Cell membrane</keyword>
<accession>A0A1C7NWP5</accession>
<protein>
    <recommendedName>
        <fullName evidence="9">ABC transmembrane type-1 domain-containing protein</fullName>
    </recommendedName>
</protein>
<feature type="transmembrane region" description="Helical" evidence="8">
    <location>
        <begin position="46"/>
        <end position="75"/>
    </location>
</feature>
<dbReference type="GO" id="GO:0055085">
    <property type="term" value="P:transmembrane transport"/>
    <property type="evidence" value="ECO:0007669"/>
    <property type="project" value="InterPro"/>
</dbReference>
<keyword evidence="6 8" id="KW-1133">Transmembrane helix</keyword>
<feature type="transmembrane region" description="Helical" evidence="8">
    <location>
        <begin position="517"/>
        <end position="540"/>
    </location>
</feature>
<dbReference type="PROSITE" id="PS50928">
    <property type="entry name" value="ABC_TM1"/>
    <property type="match status" value="2"/>
</dbReference>
<dbReference type="AlphaFoldDB" id="A0A1C7NWP5"/>
<feature type="transmembrane region" description="Helical" evidence="8">
    <location>
        <begin position="87"/>
        <end position="111"/>
    </location>
</feature>
<dbReference type="STRING" id="1612624.ADU59_21565"/>
<evidence type="ECO:0000256" key="6">
    <source>
        <dbReference type="ARBA" id="ARBA00022989"/>
    </source>
</evidence>
<evidence type="ECO:0000256" key="5">
    <source>
        <dbReference type="ARBA" id="ARBA00022692"/>
    </source>
</evidence>
<comment type="similarity">
    <text evidence="8">Belongs to the binding-protein-dependent transport system permease family.</text>
</comment>
<feature type="transmembrane region" description="Helical" evidence="8">
    <location>
        <begin position="296"/>
        <end position="320"/>
    </location>
</feature>
<feature type="domain" description="ABC transmembrane type-1" evidence="9">
    <location>
        <begin position="346"/>
        <end position="536"/>
    </location>
</feature>
<feature type="transmembrane region" description="Helical" evidence="8">
    <location>
        <begin position="383"/>
        <end position="406"/>
    </location>
</feature>